<keyword evidence="2" id="KW-1185">Reference proteome</keyword>
<dbReference type="PATRIC" id="fig|504832.7.peg.2008"/>
<proteinExistence type="predicted"/>
<accession>B6JEK7</accession>
<organism evidence="1 2">
    <name type="scientific">Afipia carboxidovorans (strain ATCC 49405 / DSM 1227 / KCTC 32145 / OM5)</name>
    <name type="common">Oligotropha carboxidovorans</name>
    <dbReference type="NCBI Taxonomy" id="504832"/>
    <lineage>
        <taxon>Bacteria</taxon>
        <taxon>Pseudomonadati</taxon>
        <taxon>Pseudomonadota</taxon>
        <taxon>Alphaproteobacteria</taxon>
        <taxon>Hyphomicrobiales</taxon>
        <taxon>Nitrobacteraceae</taxon>
        <taxon>Afipia</taxon>
    </lineage>
</organism>
<dbReference type="HOGENOM" id="CLU_1599326_0_0_5"/>
<name>B6JEK7_AFIC5</name>
<dbReference type="OrthoDB" id="8445852at2"/>
<dbReference type="KEGG" id="ocg:OCA5_c18820"/>
<protein>
    <submittedName>
        <fullName evidence="1">Uncharacterized protein</fullName>
    </submittedName>
</protein>
<dbReference type="EMBL" id="CP002826">
    <property type="protein sequence ID" value="AEI06595.1"/>
    <property type="molecule type" value="Genomic_DNA"/>
</dbReference>
<dbReference type="RefSeq" id="WP_012563286.1">
    <property type="nucleotide sequence ID" value="NC_011386.1"/>
</dbReference>
<sequence>MRKSEACSVVARRLGLSLSRVEALVQRVSEAGLLPMARGSDRPDLGSLELSRLLLAAVADRGLGSAAATVQEFESLRTDTGVALGDVLDGIMSGRVEITGIMHQALILQLQPAGATIVSSGHHLRFGAPHADGAAKQIVVPGAQLAGLALEFRGADERAADEQVAVGRLAAALN</sequence>
<dbReference type="STRING" id="504832.OCA5_c18820"/>
<dbReference type="Proteomes" id="UP000007730">
    <property type="component" value="Chromosome"/>
</dbReference>
<reference evidence="1 2" key="1">
    <citation type="journal article" date="2011" name="J. Bacteriol.">
        <title>Complete genome sequences of the chemolithoautotrophic Oligotropha carboxidovorans strains OM4 and OM5.</title>
        <authorList>
            <person name="Volland S."/>
            <person name="Rachinger M."/>
            <person name="Strittmatter A."/>
            <person name="Daniel R."/>
            <person name="Gottschalk G."/>
            <person name="Meyer O."/>
        </authorList>
    </citation>
    <scope>NUCLEOTIDE SEQUENCE [LARGE SCALE GENOMIC DNA]</scope>
    <source>
        <strain evidence="2">ATCC 49405 / DSM 1227 / KCTC 32145 / OM5</strain>
    </source>
</reference>
<dbReference type="AlphaFoldDB" id="B6JEK7"/>
<evidence type="ECO:0000313" key="2">
    <source>
        <dbReference type="Proteomes" id="UP000007730"/>
    </source>
</evidence>
<gene>
    <name evidence="1" type="ordered locus">OCA5_c18820</name>
</gene>
<evidence type="ECO:0000313" key="1">
    <source>
        <dbReference type="EMBL" id="AEI06595.1"/>
    </source>
</evidence>
<dbReference type="eggNOG" id="ENOG50348VA">
    <property type="taxonomic scope" value="Bacteria"/>
</dbReference>
<dbReference type="KEGG" id="oca:OCAR_6145"/>